<evidence type="ECO:0000313" key="3">
    <source>
        <dbReference type="Proteomes" id="UP001600888"/>
    </source>
</evidence>
<sequence length="75" mass="7936">MPDSEEAEGGGLDGSQARQIPSANSPTPALAPVHTAISDQEVLGRYAAPREHSPQLKCTEDGRRAMPTITDPRTP</sequence>
<keyword evidence="3" id="KW-1185">Reference proteome</keyword>
<evidence type="ECO:0000313" key="2">
    <source>
        <dbReference type="EMBL" id="KAL2284153.1"/>
    </source>
</evidence>
<feature type="compositionally biased region" description="Basic and acidic residues" evidence="1">
    <location>
        <begin position="48"/>
        <end position="64"/>
    </location>
</feature>
<feature type="compositionally biased region" description="Polar residues" evidence="1">
    <location>
        <begin position="16"/>
        <end position="27"/>
    </location>
</feature>
<accession>A0ABR4ENZ0</accession>
<comment type="caution">
    <text evidence="2">The sequence shown here is derived from an EMBL/GenBank/DDBJ whole genome shotgun (WGS) entry which is preliminary data.</text>
</comment>
<organism evidence="2 3">
    <name type="scientific">Diaporthe vaccinii</name>
    <dbReference type="NCBI Taxonomy" id="105482"/>
    <lineage>
        <taxon>Eukaryota</taxon>
        <taxon>Fungi</taxon>
        <taxon>Dikarya</taxon>
        <taxon>Ascomycota</taxon>
        <taxon>Pezizomycotina</taxon>
        <taxon>Sordariomycetes</taxon>
        <taxon>Sordariomycetidae</taxon>
        <taxon>Diaporthales</taxon>
        <taxon>Diaporthaceae</taxon>
        <taxon>Diaporthe</taxon>
        <taxon>Diaporthe eres species complex</taxon>
    </lineage>
</organism>
<protein>
    <submittedName>
        <fullName evidence="2">Uncharacterized protein</fullName>
    </submittedName>
</protein>
<feature type="region of interest" description="Disordered" evidence="1">
    <location>
        <begin position="1"/>
        <end position="75"/>
    </location>
</feature>
<gene>
    <name evidence="2" type="ORF">FJTKL_09130</name>
</gene>
<proteinExistence type="predicted"/>
<reference evidence="2 3" key="1">
    <citation type="submission" date="2024-03" db="EMBL/GenBank/DDBJ databases">
        <title>A high-quality draft genome sequence of Diaporthe vaccinii, a causative agent of upright dieback and viscid rot disease in cranberry plants.</title>
        <authorList>
            <person name="Sarrasin M."/>
            <person name="Lang B.F."/>
            <person name="Burger G."/>
        </authorList>
    </citation>
    <scope>NUCLEOTIDE SEQUENCE [LARGE SCALE GENOMIC DNA]</scope>
    <source>
        <strain evidence="2 3">IS7</strain>
    </source>
</reference>
<name>A0ABR4ENZ0_9PEZI</name>
<evidence type="ECO:0000256" key="1">
    <source>
        <dbReference type="SAM" id="MobiDB-lite"/>
    </source>
</evidence>
<dbReference type="Proteomes" id="UP001600888">
    <property type="component" value="Unassembled WGS sequence"/>
</dbReference>
<dbReference type="EMBL" id="JBAWTH010000038">
    <property type="protein sequence ID" value="KAL2284153.1"/>
    <property type="molecule type" value="Genomic_DNA"/>
</dbReference>